<evidence type="ECO:0000313" key="2">
    <source>
        <dbReference type="Proteomes" id="UP001164929"/>
    </source>
</evidence>
<comment type="caution">
    <text evidence="1">The sequence shown here is derived from an EMBL/GenBank/DDBJ whole genome shotgun (WGS) entry which is preliminary data.</text>
</comment>
<dbReference type="Proteomes" id="UP001164929">
    <property type="component" value="Chromosome 7"/>
</dbReference>
<protein>
    <submittedName>
        <fullName evidence="1">Uncharacterized protein</fullName>
    </submittedName>
</protein>
<gene>
    <name evidence="1" type="ORF">NC653_019209</name>
</gene>
<evidence type="ECO:0000313" key="1">
    <source>
        <dbReference type="EMBL" id="KAJ6990901.1"/>
    </source>
</evidence>
<dbReference type="AlphaFoldDB" id="A0AAD6VX00"/>
<reference evidence="1" key="1">
    <citation type="journal article" date="2023" name="Mol. Ecol. Resour.">
        <title>Chromosome-level genome assembly of a triploid poplar Populus alba 'Berolinensis'.</title>
        <authorList>
            <person name="Chen S."/>
            <person name="Yu Y."/>
            <person name="Wang X."/>
            <person name="Wang S."/>
            <person name="Zhang T."/>
            <person name="Zhou Y."/>
            <person name="He R."/>
            <person name="Meng N."/>
            <person name="Wang Y."/>
            <person name="Liu W."/>
            <person name="Liu Z."/>
            <person name="Liu J."/>
            <person name="Guo Q."/>
            <person name="Huang H."/>
            <person name="Sederoff R.R."/>
            <person name="Wang G."/>
            <person name="Qu G."/>
            <person name="Chen S."/>
        </authorList>
    </citation>
    <scope>NUCLEOTIDE SEQUENCE</scope>
    <source>
        <strain evidence="1">SC-2020</strain>
    </source>
</reference>
<keyword evidence="2" id="KW-1185">Reference proteome</keyword>
<name>A0AAD6VX00_9ROSI</name>
<sequence>MTRLCCPMSVSLTTFVSKFARRSNCQSLGSSAGDLREKDNSTVKGYNSLNESTTYGTQSSNKEHQWDHLTSTIFMDFCDV</sequence>
<proteinExistence type="predicted"/>
<dbReference type="EMBL" id="JAQIZT010000007">
    <property type="protein sequence ID" value="KAJ6990901.1"/>
    <property type="molecule type" value="Genomic_DNA"/>
</dbReference>
<organism evidence="1 2">
    <name type="scientific">Populus alba x Populus x berolinensis</name>
    <dbReference type="NCBI Taxonomy" id="444605"/>
    <lineage>
        <taxon>Eukaryota</taxon>
        <taxon>Viridiplantae</taxon>
        <taxon>Streptophyta</taxon>
        <taxon>Embryophyta</taxon>
        <taxon>Tracheophyta</taxon>
        <taxon>Spermatophyta</taxon>
        <taxon>Magnoliopsida</taxon>
        <taxon>eudicotyledons</taxon>
        <taxon>Gunneridae</taxon>
        <taxon>Pentapetalae</taxon>
        <taxon>rosids</taxon>
        <taxon>fabids</taxon>
        <taxon>Malpighiales</taxon>
        <taxon>Salicaceae</taxon>
        <taxon>Saliceae</taxon>
        <taxon>Populus</taxon>
    </lineage>
</organism>
<accession>A0AAD6VX00</accession>